<comment type="caution">
    <text evidence="1">The sequence shown here is derived from an EMBL/GenBank/DDBJ whole genome shotgun (WGS) entry which is preliminary data.</text>
</comment>
<gene>
    <name evidence="1" type="ORF">M9H77_31721</name>
</gene>
<accession>A0ACC0A193</accession>
<organism evidence="1 2">
    <name type="scientific">Catharanthus roseus</name>
    <name type="common">Madagascar periwinkle</name>
    <name type="synonym">Vinca rosea</name>
    <dbReference type="NCBI Taxonomy" id="4058"/>
    <lineage>
        <taxon>Eukaryota</taxon>
        <taxon>Viridiplantae</taxon>
        <taxon>Streptophyta</taxon>
        <taxon>Embryophyta</taxon>
        <taxon>Tracheophyta</taxon>
        <taxon>Spermatophyta</taxon>
        <taxon>Magnoliopsida</taxon>
        <taxon>eudicotyledons</taxon>
        <taxon>Gunneridae</taxon>
        <taxon>Pentapetalae</taxon>
        <taxon>asterids</taxon>
        <taxon>lamiids</taxon>
        <taxon>Gentianales</taxon>
        <taxon>Apocynaceae</taxon>
        <taxon>Rauvolfioideae</taxon>
        <taxon>Vinceae</taxon>
        <taxon>Catharanthinae</taxon>
        <taxon>Catharanthus</taxon>
    </lineage>
</organism>
<sequence length="206" mass="23291">MKTINFFPSNSYLSFEISFKEIKLFSLVFIENGYQFYFLNSLGTLIIKEKDKGRNMEKDLGNFLKDLPLSSSVNPSLMCYEVSLVELELFLESYVSHVSIYGDLCAILFCGGLFLVVSYVSTCFSSYAFLEDSLLHSDSMFDPSCHDFGVMNNASNEFIVVYFGLDGALFDILLDKCLGKFVENVGYVSSFLDAFVENHNDFVSLN</sequence>
<dbReference type="EMBL" id="CM044707">
    <property type="protein sequence ID" value="KAI5654534.1"/>
    <property type="molecule type" value="Genomic_DNA"/>
</dbReference>
<reference evidence="2" key="1">
    <citation type="journal article" date="2023" name="Nat. Plants">
        <title>Single-cell RNA sequencing provides a high-resolution roadmap for understanding the multicellular compartmentation of specialized metabolism.</title>
        <authorList>
            <person name="Sun S."/>
            <person name="Shen X."/>
            <person name="Li Y."/>
            <person name="Li Y."/>
            <person name="Wang S."/>
            <person name="Li R."/>
            <person name="Zhang H."/>
            <person name="Shen G."/>
            <person name="Guo B."/>
            <person name="Wei J."/>
            <person name="Xu J."/>
            <person name="St-Pierre B."/>
            <person name="Chen S."/>
            <person name="Sun C."/>
        </authorList>
    </citation>
    <scope>NUCLEOTIDE SEQUENCE [LARGE SCALE GENOMIC DNA]</scope>
</reference>
<evidence type="ECO:0000313" key="2">
    <source>
        <dbReference type="Proteomes" id="UP001060085"/>
    </source>
</evidence>
<name>A0ACC0A193_CATRO</name>
<protein>
    <submittedName>
        <fullName evidence="1">Uncharacterized protein</fullName>
    </submittedName>
</protein>
<proteinExistence type="predicted"/>
<evidence type="ECO:0000313" key="1">
    <source>
        <dbReference type="EMBL" id="KAI5654534.1"/>
    </source>
</evidence>
<keyword evidence="2" id="KW-1185">Reference proteome</keyword>
<dbReference type="Proteomes" id="UP001060085">
    <property type="component" value="Linkage Group LG07"/>
</dbReference>